<dbReference type="GO" id="GO:0009435">
    <property type="term" value="P:NAD+ biosynthetic process"/>
    <property type="evidence" value="ECO:0007669"/>
    <property type="project" value="UniProtKB-UniPathway"/>
</dbReference>
<dbReference type="InterPro" id="IPR015424">
    <property type="entry name" value="PyrdxlP-dep_Trfase"/>
</dbReference>
<dbReference type="Gene3D" id="3.90.1150.10">
    <property type="entry name" value="Aspartate Aminotransferase, domain 1"/>
    <property type="match status" value="1"/>
</dbReference>
<comment type="similarity">
    <text evidence="4">Belongs to the kynureninase family.</text>
</comment>
<evidence type="ECO:0000256" key="1">
    <source>
        <dbReference type="ARBA" id="ARBA00022642"/>
    </source>
</evidence>
<comment type="cofactor">
    <cofactor evidence="4">
        <name>pyridoxal 5'-phosphate</name>
        <dbReference type="ChEBI" id="CHEBI:597326"/>
    </cofactor>
</comment>
<comment type="caution">
    <text evidence="5">The sequence shown here is derived from an EMBL/GenBank/DDBJ whole genome shotgun (WGS) entry which is preliminary data.</text>
</comment>
<dbReference type="GO" id="GO:0030429">
    <property type="term" value="F:kynureninase activity"/>
    <property type="evidence" value="ECO:0007669"/>
    <property type="project" value="UniProtKB-EC"/>
</dbReference>
<evidence type="ECO:0000256" key="2">
    <source>
        <dbReference type="ARBA" id="ARBA00022801"/>
    </source>
</evidence>
<dbReference type="EMBL" id="QEXV01000001">
    <property type="protein sequence ID" value="PWE18123.1"/>
    <property type="molecule type" value="Genomic_DNA"/>
</dbReference>
<keyword evidence="6" id="KW-1185">Reference proteome</keyword>
<dbReference type="GO" id="GO:0005737">
    <property type="term" value="C:cytoplasm"/>
    <property type="evidence" value="ECO:0007669"/>
    <property type="project" value="InterPro"/>
</dbReference>
<sequence>MTTAPTRDDAERLDRADPLADRRALFDLPEGVIYLDGNSLGPPPKAALSALDRAAREEWGRDLIKSWNTADWIGLSHRTGDRIARLIGVPEGSVLCADSVSVNLFKLAAALVNAGAKGVAVETGDFPTDGYILEGLARLSTAGFSRIEPGAGVAGLPEGTGVLVKSAVHYRTAEIADIAAEEAAAKAAGASIIWDLSHAAGLVDLKLAADGARYAVGCGYKFLNGGPGAPAFVYCHPDEADRLQQPLSGWMGHARPFDFAEGYEAASGIARFGAGTPPVLSMTALHAALDAYADIDMAEVEAKARALGDLFLDRLAPLGLESVSPGAGARRGGHVSLRHPEGYAIVQALIARGVIGDFRSPDIMRFGFSPLYLSHADVFDAAEQMVDVIETRAFEDPAFRTRAAVT</sequence>
<reference evidence="6" key="1">
    <citation type="submission" date="2018-05" db="EMBL/GenBank/DDBJ databases">
        <authorList>
            <person name="Liu B.-T."/>
        </authorList>
    </citation>
    <scope>NUCLEOTIDE SEQUENCE [LARGE SCALE GENOMIC DNA]</scope>
    <source>
        <strain evidence="6">WD6-1</strain>
    </source>
</reference>
<dbReference type="SUPFAM" id="SSF53383">
    <property type="entry name" value="PLP-dependent transferases"/>
    <property type="match status" value="1"/>
</dbReference>
<keyword evidence="3 4" id="KW-0663">Pyridoxal phosphate</keyword>
<dbReference type="AlphaFoldDB" id="A0A2U2BVT3"/>
<dbReference type="GO" id="GO:0097053">
    <property type="term" value="P:L-kynurenine catabolic process"/>
    <property type="evidence" value="ECO:0007669"/>
    <property type="project" value="UniProtKB-UniPathway"/>
</dbReference>
<comment type="pathway">
    <text evidence="4">Cofactor biosynthesis; NAD(+) biosynthesis; quinolinate from L-kynurenine: step 2/3.</text>
</comment>
<evidence type="ECO:0000313" key="6">
    <source>
        <dbReference type="Proteomes" id="UP000245168"/>
    </source>
</evidence>
<dbReference type="GO" id="GO:0030170">
    <property type="term" value="F:pyridoxal phosphate binding"/>
    <property type="evidence" value="ECO:0007669"/>
    <property type="project" value="InterPro"/>
</dbReference>
<dbReference type="OrthoDB" id="9812626at2"/>
<comment type="catalytic activity">
    <reaction evidence="4">
        <text>L-kynurenine + H2O = anthranilate + L-alanine + H(+)</text>
        <dbReference type="Rhea" id="RHEA:16813"/>
        <dbReference type="ChEBI" id="CHEBI:15377"/>
        <dbReference type="ChEBI" id="CHEBI:15378"/>
        <dbReference type="ChEBI" id="CHEBI:16567"/>
        <dbReference type="ChEBI" id="CHEBI:57959"/>
        <dbReference type="ChEBI" id="CHEBI:57972"/>
        <dbReference type="EC" id="3.7.1.3"/>
    </reaction>
</comment>
<name>A0A2U2BVT3_9PROT</name>
<keyword evidence="1 4" id="KW-0662">Pyridine nucleotide biosynthesis</keyword>
<dbReference type="Proteomes" id="UP000245168">
    <property type="component" value="Unassembled WGS sequence"/>
</dbReference>
<dbReference type="PANTHER" id="PTHR14084">
    <property type="entry name" value="KYNURENINASE"/>
    <property type="match status" value="1"/>
</dbReference>
<comment type="function">
    <text evidence="4">Catalyzes the cleavage of L-kynurenine (L-Kyn) and L-3-hydroxykynurenine (L-3OHKyn) into anthranilic acid (AA) and 3-hydroxyanthranilic acid (3-OHAA), respectively.</text>
</comment>
<dbReference type="PIRSF" id="PIRSF038800">
    <property type="entry name" value="KYNU"/>
    <property type="match status" value="1"/>
</dbReference>
<comment type="catalytic activity">
    <reaction evidence="4">
        <text>3-hydroxy-L-kynurenine + H2O = 3-hydroxyanthranilate + L-alanine + H(+)</text>
        <dbReference type="Rhea" id="RHEA:25143"/>
        <dbReference type="ChEBI" id="CHEBI:15377"/>
        <dbReference type="ChEBI" id="CHEBI:15378"/>
        <dbReference type="ChEBI" id="CHEBI:36559"/>
        <dbReference type="ChEBI" id="CHEBI:57972"/>
        <dbReference type="ChEBI" id="CHEBI:58125"/>
        <dbReference type="EC" id="3.7.1.3"/>
    </reaction>
</comment>
<dbReference type="InterPro" id="IPR015421">
    <property type="entry name" value="PyrdxlP-dep_Trfase_major"/>
</dbReference>
<dbReference type="GO" id="GO:0019441">
    <property type="term" value="P:L-tryptophan catabolic process to kynurenine"/>
    <property type="evidence" value="ECO:0007669"/>
    <property type="project" value="TreeGrafter"/>
</dbReference>
<dbReference type="PANTHER" id="PTHR14084:SF0">
    <property type="entry name" value="KYNURENINASE"/>
    <property type="match status" value="1"/>
</dbReference>
<protein>
    <recommendedName>
        <fullName evidence="4">Kynureninase</fullName>
        <ecNumber evidence="4">3.7.1.3</ecNumber>
    </recommendedName>
</protein>
<evidence type="ECO:0000256" key="3">
    <source>
        <dbReference type="ARBA" id="ARBA00022898"/>
    </source>
</evidence>
<dbReference type="Pfam" id="PF22580">
    <property type="entry name" value="KYNU_C"/>
    <property type="match status" value="1"/>
</dbReference>
<dbReference type="UniPathway" id="UPA00253">
    <property type="reaction ID" value="UER00329"/>
</dbReference>
<evidence type="ECO:0000256" key="4">
    <source>
        <dbReference type="PIRNR" id="PIRNR038800"/>
    </source>
</evidence>
<dbReference type="UniPathway" id="UPA00334">
    <property type="reaction ID" value="UER00455"/>
</dbReference>
<dbReference type="InterPro" id="IPR015422">
    <property type="entry name" value="PyrdxlP-dep_Trfase_small"/>
</dbReference>
<dbReference type="EC" id="3.7.1.3" evidence="4"/>
<gene>
    <name evidence="5" type="ORF">DDZ18_00460</name>
</gene>
<proteinExistence type="inferred from homology"/>
<organism evidence="5 6">
    <name type="scientific">Marinicauda salina</name>
    <dbReference type="NCBI Taxonomy" id="2135793"/>
    <lineage>
        <taxon>Bacteria</taxon>
        <taxon>Pseudomonadati</taxon>
        <taxon>Pseudomonadota</taxon>
        <taxon>Alphaproteobacteria</taxon>
        <taxon>Maricaulales</taxon>
        <taxon>Maricaulaceae</taxon>
        <taxon>Marinicauda</taxon>
    </lineage>
</organism>
<accession>A0A2U2BVT3</accession>
<dbReference type="GO" id="GO:0043420">
    <property type="term" value="P:anthranilate metabolic process"/>
    <property type="evidence" value="ECO:0007669"/>
    <property type="project" value="TreeGrafter"/>
</dbReference>
<comment type="subunit">
    <text evidence="4">Homodimer.</text>
</comment>
<dbReference type="Gene3D" id="3.40.640.10">
    <property type="entry name" value="Type I PLP-dependent aspartate aminotransferase-like (Major domain)"/>
    <property type="match status" value="1"/>
</dbReference>
<keyword evidence="2 4" id="KW-0378">Hydrolase</keyword>
<evidence type="ECO:0000313" key="5">
    <source>
        <dbReference type="EMBL" id="PWE18123.1"/>
    </source>
</evidence>
<comment type="pathway">
    <text evidence="4">Amino-acid degradation; L-kynurenine degradation; L-alanine and anthranilate from L-kynurenine: step 1/1.</text>
</comment>
<dbReference type="RefSeq" id="WP_109251397.1">
    <property type="nucleotide sequence ID" value="NZ_QEXV01000001.1"/>
</dbReference>
<dbReference type="InterPro" id="IPR010111">
    <property type="entry name" value="Kynureninase"/>
</dbReference>